<comment type="caution">
    <text evidence="4">The sequence shown here is derived from an EMBL/GenBank/DDBJ whole genome shotgun (WGS) entry which is preliminary data.</text>
</comment>
<dbReference type="Pfam" id="PF00098">
    <property type="entry name" value="zf-CCHC"/>
    <property type="match status" value="1"/>
</dbReference>
<gene>
    <name evidence="4" type="ORF">R1sor_016865</name>
</gene>
<dbReference type="EMBL" id="JBJQOH010000004">
    <property type="protein sequence ID" value="KAL3690556.1"/>
    <property type="molecule type" value="Genomic_DNA"/>
</dbReference>
<dbReference type="GO" id="GO:0008270">
    <property type="term" value="F:zinc ion binding"/>
    <property type="evidence" value="ECO:0007669"/>
    <property type="project" value="UniProtKB-KW"/>
</dbReference>
<dbReference type="InterPro" id="IPR040256">
    <property type="entry name" value="At4g02000-like"/>
</dbReference>
<dbReference type="PANTHER" id="PTHR31286:SF180">
    <property type="entry name" value="OS10G0362600 PROTEIN"/>
    <property type="match status" value="1"/>
</dbReference>
<feature type="compositionally biased region" description="Basic and acidic residues" evidence="2">
    <location>
        <begin position="424"/>
        <end position="438"/>
    </location>
</feature>
<protein>
    <recommendedName>
        <fullName evidence="3">CCHC-type domain-containing protein</fullName>
    </recommendedName>
</protein>
<dbReference type="Gene3D" id="4.10.60.10">
    <property type="entry name" value="Zinc finger, CCHC-type"/>
    <property type="match status" value="1"/>
</dbReference>
<feature type="compositionally biased region" description="Acidic residues" evidence="2">
    <location>
        <begin position="191"/>
        <end position="206"/>
    </location>
</feature>
<feature type="region of interest" description="Disordered" evidence="2">
    <location>
        <begin position="532"/>
        <end position="614"/>
    </location>
</feature>
<dbReference type="SMART" id="SM00343">
    <property type="entry name" value="ZnF_C2HC"/>
    <property type="match status" value="1"/>
</dbReference>
<keyword evidence="1" id="KW-0863">Zinc-finger</keyword>
<dbReference type="InterPro" id="IPR001878">
    <property type="entry name" value="Znf_CCHC"/>
</dbReference>
<dbReference type="SUPFAM" id="SSF57756">
    <property type="entry name" value="Retrovirus zinc finger-like domains"/>
    <property type="match status" value="1"/>
</dbReference>
<reference evidence="4 5" key="1">
    <citation type="submission" date="2024-09" db="EMBL/GenBank/DDBJ databases">
        <title>Chromosome-scale assembly of Riccia sorocarpa.</title>
        <authorList>
            <person name="Paukszto L."/>
        </authorList>
    </citation>
    <scope>NUCLEOTIDE SEQUENCE [LARGE SCALE GENOMIC DNA]</scope>
    <source>
        <strain evidence="4">LP-2024</strain>
        <tissue evidence="4">Aerial parts of the thallus</tissue>
    </source>
</reference>
<feature type="compositionally biased region" description="Basic and acidic residues" evidence="2">
    <location>
        <begin position="453"/>
        <end position="470"/>
    </location>
</feature>
<keyword evidence="5" id="KW-1185">Reference proteome</keyword>
<proteinExistence type="predicted"/>
<evidence type="ECO:0000256" key="1">
    <source>
        <dbReference type="PROSITE-ProRule" id="PRU00047"/>
    </source>
</evidence>
<feature type="compositionally biased region" description="Basic and acidic residues" evidence="2">
    <location>
        <begin position="550"/>
        <end position="572"/>
    </location>
</feature>
<dbReference type="AlphaFoldDB" id="A0ABD3HI34"/>
<evidence type="ECO:0000313" key="5">
    <source>
        <dbReference type="Proteomes" id="UP001633002"/>
    </source>
</evidence>
<dbReference type="InterPro" id="IPR036875">
    <property type="entry name" value="Znf_CCHC_sf"/>
</dbReference>
<accession>A0ABD3HI34</accession>
<dbReference type="Proteomes" id="UP001633002">
    <property type="component" value="Unassembled WGS sequence"/>
</dbReference>
<feature type="compositionally biased region" description="Polar residues" evidence="2">
    <location>
        <begin position="533"/>
        <end position="546"/>
    </location>
</feature>
<keyword evidence="1" id="KW-0479">Metal-binding</keyword>
<dbReference type="PROSITE" id="PS50158">
    <property type="entry name" value="ZF_CCHC"/>
    <property type="match status" value="1"/>
</dbReference>
<feature type="region of interest" description="Disordered" evidence="2">
    <location>
        <begin position="420"/>
        <end position="470"/>
    </location>
</feature>
<feature type="region of interest" description="Disordered" evidence="2">
    <location>
        <begin position="153"/>
        <end position="208"/>
    </location>
</feature>
<name>A0ABD3HI34_9MARC</name>
<evidence type="ECO:0000259" key="3">
    <source>
        <dbReference type="PROSITE" id="PS50158"/>
    </source>
</evidence>
<evidence type="ECO:0000256" key="2">
    <source>
        <dbReference type="SAM" id="MobiDB-lite"/>
    </source>
</evidence>
<organism evidence="4 5">
    <name type="scientific">Riccia sorocarpa</name>
    <dbReference type="NCBI Taxonomy" id="122646"/>
    <lineage>
        <taxon>Eukaryota</taxon>
        <taxon>Viridiplantae</taxon>
        <taxon>Streptophyta</taxon>
        <taxon>Embryophyta</taxon>
        <taxon>Marchantiophyta</taxon>
        <taxon>Marchantiopsida</taxon>
        <taxon>Marchantiidae</taxon>
        <taxon>Marchantiales</taxon>
        <taxon>Ricciaceae</taxon>
        <taxon>Riccia</taxon>
    </lineage>
</organism>
<feature type="compositionally biased region" description="Acidic residues" evidence="2">
    <location>
        <begin position="164"/>
        <end position="180"/>
    </location>
</feature>
<evidence type="ECO:0000313" key="4">
    <source>
        <dbReference type="EMBL" id="KAL3690556.1"/>
    </source>
</evidence>
<feature type="region of interest" description="Disordered" evidence="2">
    <location>
        <begin position="1"/>
        <end position="27"/>
    </location>
</feature>
<sequence>MAPPVTVTGRGGKTVAMAKPSNGVGKGNHGKLGHPAPDRQITAHATVPVGGVGSPTRAPMDYRAAISPAKQAGNFGMMSPSGAQLFGSEANFQDALEDINYGRSAYYNGVNDGVMGGQTQDIAKKHRLWGLQNLGYSDMRMMDREGQLFDHVGGASEASLGPTQDEEDTAQDIDEDEENTEQQLPAIPESGEQESDTDNQEEEEQENNYMDRHKAWIHVLDENLAINRINPATKEASKEFELDISELLTAVDDIIETSHHEGAVPTETLYLDTRVFAEGISQLQKHSLIIHTVDLRVTMSYFERFLTKDLKSRAVPVWLELYEVHPGLMKFGLNMLRTIGPIIYAAKNSETQRINIVRGCVLMDISKTLPEFIPIVVPEAPDKIMKQRIRYLRLPDACFNCRQRGHFARACPLEIARRATQRPVTEERQIRGERREVQGQRGHGNQGAAPEGGGRETGDRTRQEGARLDEFKEVRRRNKPKFQTPEIKKTMKVDNRYGVPEEEEETTPTQAEGVATVGVRSRKFEVVDPGVKNKSTSVEASSSRGAGSTRDTEMLIREVVDLTKPKEARGEKSTTAPKTTWVKHQQEDRDMKLSSVGALTPEDSEGRKKLKNRA</sequence>
<dbReference type="PANTHER" id="PTHR31286">
    <property type="entry name" value="GLYCINE-RICH CELL WALL STRUCTURAL PROTEIN 1.8-LIKE"/>
    <property type="match status" value="1"/>
</dbReference>
<feature type="domain" description="CCHC-type" evidence="3">
    <location>
        <begin position="398"/>
        <end position="412"/>
    </location>
</feature>
<keyword evidence="1" id="KW-0862">Zinc</keyword>